<organism evidence="2 3">
    <name type="scientific">Hondaea fermentalgiana</name>
    <dbReference type="NCBI Taxonomy" id="2315210"/>
    <lineage>
        <taxon>Eukaryota</taxon>
        <taxon>Sar</taxon>
        <taxon>Stramenopiles</taxon>
        <taxon>Bigyra</taxon>
        <taxon>Labyrinthulomycetes</taxon>
        <taxon>Thraustochytrida</taxon>
        <taxon>Thraustochytriidae</taxon>
        <taxon>Hondaea</taxon>
    </lineage>
</organism>
<protein>
    <submittedName>
        <fullName evidence="2">Uncharacterized protein</fullName>
    </submittedName>
</protein>
<evidence type="ECO:0000256" key="1">
    <source>
        <dbReference type="SAM" id="MobiDB-lite"/>
    </source>
</evidence>
<dbReference type="AlphaFoldDB" id="A0A2R5GID5"/>
<feature type="compositionally biased region" description="Low complexity" evidence="1">
    <location>
        <begin position="113"/>
        <end position="128"/>
    </location>
</feature>
<dbReference type="EMBL" id="BEYU01000081">
    <property type="protein sequence ID" value="GBG30652.1"/>
    <property type="molecule type" value="Genomic_DNA"/>
</dbReference>
<sequence>MSSLFRMEIGHSIEGTVGGRKRARNAQSILDRQQSRGTFSFGEDRFVFQPIEAFVFVINAPHSSGETAILRQLEDLVEIFVLLFGPPEKWKPASLRLGGIKSMIDKILLSGVSTQSSSSSSSSSTSNGGNSGEDVKDGENTGSTMDLRKHDAAFRERTRSLLGGVPFVSMSSQTHEHVDQLLALLENDNSTLGSVLLVEGSVLHSRLDLEETSQLWNLLQLQPLVYQRTRVTPVYSENQWKNLVVYRMRWHTLCVLQTIECSLVDTLPKLERFDHRLSERMNQLQIPIAATVPQLDELSSMQTLALAFHSVEEGRTLVPSLRDDATTLQYGRAFEWFMQRARDQMQLLAVSQVQLCKAGYRFFASEENGYEVYLLCGSECTAADIEDEADHVVTQIRMTQSV</sequence>
<dbReference type="OrthoDB" id="2121345at2759"/>
<accession>A0A2R5GID5</accession>
<evidence type="ECO:0000313" key="3">
    <source>
        <dbReference type="Proteomes" id="UP000241890"/>
    </source>
</evidence>
<feature type="region of interest" description="Disordered" evidence="1">
    <location>
        <begin position="113"/>
        <end position="145"/>
    </location>
</feature>
<dbReference type="InParanoid" id="A0A2R5GID5"/>
<keyword evidence="3" id="KW-1185">Reference proteome</keyword>
<comment type="caution">
    <text evidence="2">The sequence shown here is derived from an EMBL/GenBank/DDBJ whole genome shotgun (WGS) entry which is preliminary data.</text>
</comment>
<name>A0A2R5GID5_9STRA</name>
<gene>
    <name evidence="2" type="ORF">FCC1311_068722</name>
</gene>
<dbReference type="Proteomes" id="UP000241890">
    <property type="component" value="Unassembled WGS sequence"/>
</dbReference>
<evidence type="ECO:0000313" key="2">
    <source>
        <dbReference type="EMBL" id="GBG30652.1"/>
    </source>
</evidence>
<proteinExistence type="predicted"/>
<reference evidence="2 3" key="1">
    <citation type="submission" date="2017-12" db="EMBL/GenBank/DDBJ databases">
        <title>Sequencing, de novo assembly and annotation of complete genome of a new Thraustochytrid species, strain FCC1311.</title>
        <authorList>
            <person name="Sedici K."/>
            <person name="Godart F."/>
            <person name="Aiese Cigliano R."/>
            <person name="Sanseverino W."/>
            <person name="Barakat M."/>
            <person name="Ortet P."/>
            <person name="Marechal E."/>
            <person name="Cagnac O."/>
            <person name="Amato A."/>
        </authorList>
    </citation>
    <scope>NUCLEOTIDE SEQUENCE [LARGE SCALE GENOMIC DNA]</scope>
</reference>